<feature type="transmembrane region" description="Helical" evidence="7">
    <location>
        <begin position="23"/>
        <end position="44"/>
    </location>
</feature>
<evidence type="ECO:0000259" key="8">
    <source>
        <dbReference type="Pfam" id="PF20684"/>
    </source>
</evidence>
<evidence type="ECO:0000256" key="6">
    <source>
        <dbReference type="SAM" id="MobiDB-lite"/>
    </source>
</evidence>
<evidence type="ECO:0000256" key="1">
    <source>
        <dbReference type="ARBA" id="ARBA00004141"/>
    </source>
</evidence>
<feature type="transmembrane region" description="Helical" evidence="7">
    <location>
        <begin position="221"/>
        <end position="241"/>
    </location>
</feature>
<keyword evidence="10" id="KW-1185">Reference proteome</keyword>
<feature type="transmembrane region" description="Helical" evidence="7">
    <location>
        <begin position="145"/>
        <end position="164"/>
    </location>
</feature>
<sequence length="392" mass="43308">MAVQLCSGCEIVSFGIGGRGAHLVIPSLVAPILSSCLVLNRLYWRIKLLGRLGWDDYCTILSVIFLIIQCSASILAVNYGYGRPLKTMNTDQAAEALKASASISSALLQSQIFYKLTINFTKLSILFLYQRIFVDKRYFVRTCRVLVYIVLLACVSLTTATVMQCNPIQSAWHRWDMKSSCINIYALWYSNAIYNILTDFIIILMVPPVIFNLNISWRQKLALTCIFGLGIIVCAASISRLTTLYSSAYGNDPTAGSLVSTIWTTIEAGLGTICANLPMLRTPVQRVFPRIFPSRRSTFHIPSNATSGRCLSSKPDTLVSSNSTHSNLDSEAAPVSSKHMVVSRFDASHPPSTNLHEIPCWQPSLSSLAEHDDIELQDRSLNAHRNNCPGAT</sequence>
<gene>
    <name evidence="9" type="ORF">PV10_04756</name>
</gene>
<dbReference type="HOGENOM" id="CLU_028200_0_2_1"/>
<feature type="compositionally biased region" description="Polar residues" evidence="6">
    <location>
        <begin position="307"/>
        <end position="329"/>
    </location>
</feature>
<dbReference type="OrthoDB" id="10017208at2759"/>
<evidence type="ECO:0000256" key="7">
    <source>
        <dbReference type="SAM" id="Phobius"/>
    </source>
</evidence>
<feature type="transmembrane region" description="Helical" evidence="7">
    <location>
        <begin position="184"/>
        <end position="209"/>
    </location>
</feature>
<dbReference type="InterPro" id="IPR049326">
    <property type="entry name" value="Rhodopsin_dom_fungi"/>
</dbReference>
<evidence type="ECO:0000256" key="5">
    <source>
        <dbReference type="ARBA" id="ARBA00038359"/>
    </source>
</evidence>
<comment type="similarity">
    <text evidence="5">Belongs to the SAT4 family.</text>
</comment>
<feature type="transmembrane region" description="Helical" evidence="7">
    <location>
        <begin position="56"/>
        <end position="81"/>
    </location>
</feature>
<protein>
    <recommendedName>
        <fullName evidence="8">Rhodopsin domain-containing protein</fullName>
    </recommendedName>
</protein>
<accession>A0A0D1ZI56</accession>
<dbReference type="GO" id="GO:0016020">
    <property type="term" value="C:membrane"/>
    <property type="evidence" value="ECO:0007669"/>
    <property type="project" value="UniProtKB-SubCell"/>
</dbReference>
<evidence type="ECO:0000256" key="2">
    <source>
        <dbReference type="ARBA" id="ARBA00022692"/>
    </source>
</evidence>
<dbReference type="PANTHER" id="PTHR33048">
    <property type="entry name" value="PTH11-LIKE INTEGRAL MEMBRANE PROTEIN (AFU_ORTHOLOGUE AFUA_5G11245)"/>
    <property type="match status" value="1"/>
</dbReference>
<dbReference type="PANTHER" id="PTHR33048:SF55">
    <property type="entry name" value="INTEGRAL MEMBRANE PROTEIN"/>
    <property type="match status" value="1"/>
</dbReference>
<dbReference type="RefSeq" id="XP_016225123.1">
    <property type="nucleotide sequence ID" value="XM_016369335.1"/>
</dbReference>
<keyword evidence="4 7" id="KW-0472">Membrane</keyword>
<evidence type="ECO:0000256" key="4">
    <source>
        <dbReference type="ARBA" id="ARBA00023136"/>
    </source>
</evidence>
<comment type="subcellular location">
    <subcellularLocation>
        <location evidence="1">Membrane</location>
        <topology evidence="1">Multi-pass membrane protein</topology>
    </subcellularLocation>
</comment>
<evidence type="ECO:0000313" key="10">
    <source>
        <dbReference type="Proteomes" id="UP000054302"/>
    </source>
</evidence>
<feature type="domain" description="Rhodopsin" evidence="8">
    <location>
        <begin position="41"/>
        <end position="286"/>
    </location>
</feature>
<proteinExistence type="inferred from homology"/>
<keyword evidence="2 7" id="KW-0812">Transmembrane</keyword>
<keyword evidence="3 7" id="KW-1133">Transmembrane helix</keyword>
<dbReference type="OMA" id="FSSIFQC"/>
<name>A0A0D1ZI56_EXOME</name>
<dbReference type="VEuPathDB" id="FungiDB:PV10_04756"/>
<feature type="transmembrane region" description="Helical" evidence="7">
    <location>
        <begin position="261"/>
        <end position="280"/>
    </location>
</feature>
<dbReference type="InterPro" id="IPR052337">
    <property type="entry name" value="SAT4-like"/>
</dbReference>
<dbReference type="Proteomes" id="UP000054302">
    <property type="component" value="Unassembled WGS sequence"/>
</dbReference>
<feature type="region of interest" description="Disordered" evidence="6">
    <location>
        <begin position="307"/>
        <end position="335"/>
    </location>
</feature>
<feature type="transmembrane region" description="Helical" evidence="7">
    <location>
        <begin position="112"/>
        <end position="133"/>
    </location>
</feature>
<reference evidence="9 10" key="1">
    <citation type="submission" date="2015-01" db="EMBL/GenBank/DDBJ databases">
        <title>The Genome Sequence of Exophiala mesophila CBS40295.</title>
        <authorList>
            <consortium name="The Broad Institute Genomics Platform"/>
            <person name="Cuomo C."/>
            <person name="de Hoog S."/>
            <person name="Gorbushina A."/>
            <person name="Stielow B."/>
            <person name="Teixiera M."/>
            <person name="Abouelleil A."/>
            <person name="Chapman S.B."/>
            <person name="Priest M."/>
            <person name="Young S.K."/>
            <person name="Wortman J."/>
            <person name="Nusbaum C."/>
            <person name="Birren B."/>
        </authorList>
    </citation>
    <scope>NUCLEOTIDE SEQUENCE [LARGE SCALE GENOMIC DNA]</scope>
    <source>
        <strain evidence="9 10">CBS 40295</strain>
    </source>
</reference>
<dbReference type="AlphaFoldDB" id="A0A0D1ZI56"/>
<dbReference type="GeneID" id="27322601"/>
<organism evidence="9 10">
    <name type="scientific">Exophiala mesophila</name>
    <name type="common">Black yeast-like fungus</name>
    <dbReference type="NCBI Taxonomy" id="212818"/>
    <lineage>
        <taxon>Eukaryota</taxon>
        <taxon>Fungi</taxon>
        <taxon>Dikarya</taxon>
        <taxon>Ascomycota</taxon>
        <taxon>Pezizomycotina</taxon>
        <taxon>Eurotiomycetes</taxon>
        <taxon>Chaetothyriomycetidae</taxon>
        <taxon>Chaetothyriales</taxon>
        <taxon>Herpotrichiellaceae</taxon>
        <taxon>Exophiala</taxon>
    </lineage>
</organism>
<evidence type="ECO:0000313" key="9">
    <source>
        <dbReference type="EMBL" id="KIV93549.1"/>
    </source>
</evidence>
<evidence type="ECO:0000256" key="3">
    <source>
        <dbReference type="ARBA" id="ARBA00022989"/>
    </source>
</evidence>
<dbReference type="EMBL" id="KN847522">
    <property type="protein sequence ID" value="KIV93549.1"/>
    <property type="molecule type" value="Genomic_DNA"/>
</dbReference>
<dbReference type="Pfam" id="PF20684">
    <property type="entry name" value="Fung_rhodopsin"/>
    <property type="match status" value="1"/>
</dbReference>